<dbReference type="Pfam" id="PF00931">
    <property type="entry name" value="NB-ARC"/>
    <property type="match status" value="1"/>
</dbReference>
<dbReference type="Gene3D" id="1.10.10.10">
    <property type="entry name" value="Winged helix-like DNA-binding domain superfamily/Winged helix DNA-binding domain"/>
    <property type="match status" value="1"/>
</dbReference>
<evidence type="ECO:0000256" key="3">
    <source>
        <dbReference type="ARBA" id="ARBA00022821"/>
    </source>
</evidence>
<dbReference type="PANTHER" id="PTHR23155:SF1211">
    <property type="entry name" value="OS09G0313500 PROTEIN"/>
    <property type="match status" value="1"/>
</dbReference>
<dbReference type="Pfam" id="PF23598">
    <property type="entry name" value="LRR_14"/>
    <property type="match status" value="1"/>
</dbReference>
<gene>
    <name evidence="7 8" type="primary">LOC104222678</name>
</gene>
<dbReference type="OrthoDB" id="1259037at2759"/>
<evidence type="ECO:0000259" key="5">
    <source>
        <dbReference type="Pfam" id="PF23598"/>
    </source>
</evidence>
<keyword evidence="2" id="KW-0677">Repeat</keyword>
<dbReference type="SUPFAM" id="SSF52058">
    <property type="entry name" value="L domain-like"/>
    <property type="match status" value="1"/>
</dbReference>
<dbReference type="RefSeq" id="XP_009772240.1">
    <property type="nucleotide sequence ID" value="XM_009773938.1"/>
</dbReference>
<dbReference type="GO" id="GO:0098542">
    <property type="term" value="P:defense response to other organism"/>
    <property type="evidence" value="ECO:0007669"/>
    <property type="project" value="TreeGrafter"/>
</dbReference>
<feature type="domain" description="Disease resistance R13L4/SHOC-2-like LRR" evidence="5">
    <location>
        <begin position="564"/>
        <end position="854"/>
    </location>
</feature>
<dbReference type="GeneID" id="104222678"/>
<dbReference type="InterPro" id="IPR055414">
    <property type="entry name" value="LRR_R13L4/SHOC2-like"/>
</dbReference>
<evidence type="ECO:0000313" key="8">
    <source>
        <dbReference type="RefSeq" id="XP_009772241.1"/>
    </source>
</evidence>
<dbReference type="AlphaFoldDB" id="A0A1U7W4V8"/>
<evidence type="ECO:0000313" key="6">
    <source>
        <dbReference type="Proteomes" id="UP000189701"/>
    </source>
</evidence>
<evidence type="ECO:0000313" key="7">
    <source>
        <dbReference type="RefSeq" id="XP_009772240.1"/>
    </source>
</evidence>
<keyword evidence="3" id="KW-0611">Plant defense</keyword>
<dbReference type="SUPFAM" id="SSF52540">
    <property type="entry name" value="P-loop containing nucleoside triphosphate hydrolases"/>
    <property type="match status" value="1"/>
</dbReference>
<feature type="domain" description="NB-ARC" evidence="4">
    <location>
        <begin position="175"/>
        <end position="340"/>
    </location>
</feature>
<dbReference type="RefSeq" id="XP_009772241.1">
    <property type="nucleotide sequence ID" value="XM_009773939.1"/>
</dbReference>
<dbReference type="eggNOG" id="KOG4658">
    <property type="taxonomic scope" value="Eukaryota"/>
</dbReference>
<dbReference type="InterPro" id="IPR036388">
    <property type="entry name" value="WH-like_DNA-bd_sf"/>
</dbReference>
<dbReference type="InterPro" id="IPR027417">
    <property type="entry name" value="P-loop_NTPase"/>
</dbReference>
<proteinExistence type="inferred from homology"/>
<protein>
    <submittedName>
        <fullName evidence="7 8">Probable disease resistance protein RF9</fullName>
    </submittedName>
</protein>
<dbReference type="Gene3D" id="3.80.10.10">
    <property type="entry name" value="Ribonuclease Inhibitor"/>
    <property type="match status" value="1"/>
</dbReference>
<name>A0A1U7W4V8_NICSY</name>
<dbReference type="PRINTS" id="PR00364">
    <property type="entry name" value="DISEASERSIST"/>
</dbReference>
<evidence type="ECO:0000256" key="1">
    <source>
        <dbReference type="ARBA" id="ARBA00008894"/>
    </source>
</evidence>
<keyword evidence="6" id="KW-1185">Reference proteome</keyword>
<organism evidence="6 8">
    <name type="scientific">Nicotiana sylvestris</name>
    <name type="common">Wood tobacco</name>
    <name type="synonym">South American tobacco</name>
    <dbReference type="NCBI Taxonomy" id="4096"/>
    <lineage>
        <taxon>Eukaryota</taxon>
        <taxon>Viridiplantae</taxon>
        <taxon>Streptophyta</taxon>
        <taxon>Embryophyta</taxon>
        <taxon>Tracheophyta</taxon>
        <taxon>Spermatophyta</taxon>
        <taxon>Magnoliopsida</taxon>
        <taxon>eudicotyledons</taxon>
        <taxon>Gunneridae</taxon>
        <taxon>Pentapetalae</taxon>
        <taxon>asterids</taxon>
        <taxon>lamiids</taxon>
        <taxon>Solanales</taxon>
        <taxon>Solanaceae</taxon>
        <taxon>Nicotianoideae</taxon>
        <taxon>Nicotianeae</taxon>
        <taxon>Nicotiana</taxon>
    </lineage>
</organism>
<dbReference type="KEGG" id="nsy:104222678"/>
<dbReference type="Proteomes" id="UP000189701">
    <property type="component" value="Unplaced"/>
</dbReference>
<sequence>MAKVALLLAIKKLRQLILAEETERIGADREISDVVQSLEIFLQDLTADDQMPSDSAREIEELVYRVEYMVENLASKSGRSFVKQFPLCSGHGAAVEKQDRSEFMKLCTTIKRLLSENVLQLSSNVNVDSSSSSWDNCCKKWKQIFANELGGEAVGIEEEKELILRALFDKSEGYEHRFEVIPIWGPSGTGKSTLAHAIINDPRVVQEFRKHRIIITVSDSFNFKREYSSVLTRFVGSTTDYEDSTTDTLAEKIREQLEEDESRKEFRKESRSLILLEDVRSIEDWQRLRRAVGAKGSRILVTTRAKEAAEGMNQAPYVHRKRPLTEEYSLELLKRTAWPKMDPGAEIGKEIATKGLEMVKKCEGLPGAVIELAKLVAGKDASEWEIVLKNARSDLSQVMTPSYDELSDHLKLCFLYLGHFREDPEVEPEKLCHLWTIESLISPHECGSTLTLLDLTEENLKVLAQKGMIDVQRRIELKSCRVVGLMGDMCLSKAEERDLLKVMDLRTEDNPPSFYFSRTRNLVIYLGKYKSQVNPQYRNLRSLRIIETNDHQRLEELVWPPVLSDVKQLRALRILDFDRIDFREKGRELPESIFALPLLRYLSFKGCFLEVLPSSISSLSHLQVLDLRIHDFCKIIIPNVLRKMRRLQHLYLPKTFQMIIKGEKLRFDGLTELQTLKNFTSEVCEIADLFKLTKLRYLDVKVEGNLDDLKSITSPMKTAPERWSHSSIEIKKFDCYTEKRHKVFRQLMESGIPPKFSFEGHLYQLPPYNLISERFTEMVLINTQLCEDPMATLEKLPNLRLLVLKDDAFLVKEIICSAEGFPQLELLELSGLFVLEKCRAGDKAMPRLSHLNIENCDKVELLPDGSEFHPVFKDFLSRNIP</sequence>
<evidence type="ECO:0000259" key="4">
    <source>
        <dbReference type="Pfam" id="PF00931"/>
    </source>
</evidence>
<evidence type="ECO:0000256" key="2">
    <source>
        <dbReference type="ARBA" id="ARBA00022737"/>
    </source>
</evidence>
<dbReference type="PANTHER" id="PTHR23155">
    <property type="entry name" value="DISEASE RESISTANCE PROTEIN RP"/>
    <property type="match status" value="1"/>
</dbReference>
<reference evidence="7 8" key="2">
    <citation type="submission" date="2025-04" db="UniProtKB">
        <authorList>
            <consortium name="RefSeq"/>
        </authorList>
    </citation>
    <scope>IDENTIFICATION</scope>
    <source>
        <tissue evidence="7 8">Leaf</tissue>
    </source>
</reference>
<comment type="similarity">
    <text evidence="1">Belongs to the disease resistance NB-LRR family.</text>
</comment>
<dbReference type="InterPro" id="IPR032675">
    <property type="entry name" value="LRR_dom_sf"/>
</dbReference>
<dbReference type="InterPro" id="IPR002182">
    <property type="entry name" value="NB-ARC"/>
</dbReference>
<accession>A0A1U7W4V8</accession>
<reference evidence="6" key="1">
    <citation type="journal article" date="2013" name="Genome Biol.">
        <title>Reference genomes and transcriptomes of Nicotiana sylvestris and Nicotiana tomentosiformis.</title>
        <authorList>
            <person name="Sierro N."/>
            <person name="Battey J.N."/>
            <person name="Ouadi S."/>
            <person name="Bovet L."/>
            <person name="Goepfert S."/>
            <person name="Bakaher N."/>
            <person name="Peitsch M.C."/>
            <person name="Ivanov N.V."/>
        </authorList>
    </citation>
    <scope>NUCLEOTIDE SEQUENCE [LARGE SCALE GENOMIC DNA]</scope>
</reference>
<dbReference type="GO" id="GO:0043531">
    <property type="term" value="F:ADP binding"/>
    <property type="evidence" value="ECO:0007669"/>
    <property type="project" value="InterPro"/>
</dbReference>
<dbReference type="InterPro" id="IPR044974">
    <property type="entry name" value="Disease_R_plants"/>
</dbReference>
<dbReference type="Gene3D" id="3.40.50.300">
    <property type="entry name" value="P-loop containing nucleotide triphosphate hydrolases"/>
    <property type="match status" value="1"/>
</dbReference>